<dbReference type="Proteomes" id="UP000291380">
    <property type="component" value="Unassembled WGS sequence"/>
</dbReference>
<reference evidence="2 3" key="1">
    <citation type="submission" date="2019-02" db="EMBL/GenBank/DDBJ databases">
        <title>High diversity of culturable Acinetobacter species in natural soil and water ecosystems.</title>
        <authorList>
            <person name="Radolfova-Krizova L."/>
            <person name="Nemec A."/>
        </authorList>
    </citation>
    <scope>NUCLEOTIDE SEQUENCE [LARGE SCALE GENOMIC DNA]</scope>
    <source>
        <strain evidence="2 3">ANC 4281</strain>
    </source>
</reference>
<accession>A0A4R0ENX3</accession>
<dbReference type="OrthoDB" id="166264at2"/>
<comment type="caution">
    <text evidence="2">The sequence shown here is derived from an EMBL/GenBank/DDBJ whole genome shotgun (WGS) entry which is preliminary data.</text>
</comment>
<dbReference type="Gene3D" id="3.30.70.920">
    <property type="match status" value="1"/>
</dbReference>
<name>A0A4R0ENX3_9GAMM</name>
<dbReference type="PANTHER" id="PTHR30154">
    <property type="entry name" value="LEUCINE-RESPONSIVE REGULATORY PROTEIN"/>
    <property type="match status" value="1"/>
</dbReference>
<gene>
    <name evidence="2" type="ORF">E0H85_08925</name>
</gene>
<protein>
    <submittedName>
        <fullName evidence="2">Lrp/AsnC family transcriptional regulator</fullName>
    </submittedName>
</protein>
<dbReference type="InterPro" id="IPR019887">
    <property type="entry name" value="Tscrpt_reg_AsnC/Lrp_C"/>
</dbReference>
<organism evidence="2 3">
    <name type="scientific">Acinetobacter terrae</name>
    <dbReference type="NCBI Taxonomy" id="2731247"/>
    <lineage>
        <taxon>Bacteria</taxon>
        <taxon>Pseudomonadati</taxon>
        <taxon>Pseudomonadota</taxon>
        <taxon>Gammaproteobacteria</taxon>
        <taxon>Moraxellales</taxon>
        <taxon>Moraxellaceae</taxon>
        <taxon>Acinetobacter</taxon>
        <taxon>Acinetobacter Taxon 24</taxon>
    </lineage>
</organism>
<dbReference type="SUPFAM" id="SSF54909">
    <property type="entry name" value="Dimeric alpha+beta barrel"/>
    <property type="match status" value="1"/>
</dbReference>
<dbReference type="GO" id="GO:0005829">
    <property type="term" value="C:cytosol"/>
    <property type="evidence" value="ECO:0007669"/>
    <property type="project" value="TreeGrafter"/>
</dbReference>
<dbReference type="GO" id="GO:0043200">
    <property type="term" value="P:response to amino acid"/>
    <property type="evidence" value="ECO:0007669"/>
    <property type="project" value="TreeGrafter"/>
</dbReference>
<proteinExistence type="predicted"/>
<dbReference type="GO" id="GO:0043565">
    <property type="term" value="F:sequence-specific DNA binding"/>
    <property type="evidence" value="ECO:0007669"/>
    <property type="project" value="TreeGrafter"/>
</dbReference>
<dbReference type="Pfam" id="PF01037">
    <property type="entry name" value="AsnC_trans_reg"/>
    <property type="match status" value="1"/>
</dbReference>
<dbReference type="PANTHER" id="PTHR30154:SF34">
    <property type="entry name" value="TRANSCRIPTIONAL REGULATOR AZLB"/>
    <property type="match status" value="1"/>
</dbReference>
<dbReference type="InterPro" id="IPR011008">
    <property type="entry name" value="Dimeric_a/b-barrel"/>
</dbReference>
<sequence length="109" mass="12313">MAAELKKYVALVDSAKVNFGLALFARIWLKSQGAETVDQFVDTIQDMPEVVECQLMAGDCDFFLRIVVADLDAYRKFQIHHLNKISGLQNMKTEIPLQKIKQTTELPLG</sequence>
<dbReference type="AlphaFoldDB" id="A0A4R0ENX3"/>
<evidence type="ECO:0000313" key="3">
    <source>
        <dbReference type="Proteomes" id="UP000291380"/>
    </source>
</evidence>
<dbReference type="EMBL" id="SJOA01000009">
    <property type="protein sequence ID" value="TCB59126.1"/>
    <property type="molecule type" value="Genomic_DNA"/>
</dbReference>
<feature type="domain" description="Transcription regulator AsnC/Lrp ligand binding" evidence="1">
    <location>
        <begin position="31"/>
        <end position="95"/>
    </location>
</feature>
<evidence type="ECO:0000313" key="2">
    <source>
        <dbReference type="EMBL" id="TCB59126.1"/>
    </source>
</evidence>
<evidence type="ECO:0000259" key="1">
    <source>
        <dbReference type="Pfam" id="PF01037"/>
    </source>
</evidence>